<keyword evidence="2" id="KW-0378">Hydrolase</keyword>
<evidence type="ECO:0000259" key="3">
    <source>
        <dbReference type="Pfam" id="PF13472"/>
    </source>
</evidence>
<dbReference type="EMBL" id="JACHVB010000012">
    <property type="protein sequence ID" value="MBC2592882.1"/>
    <property type="molecule type" value="Genomic_DNA"/>
</dbReference>
<dbReference type="PANTHER" id="PTHR43695">
    <property type="entry name" value="PUTATIVE (AFU_ORTHOLOGUE AFUA_2G17250)-RELATED"/>
    <property type="match status" value="1"/>
</dbReference>
<gene>
    <name evidence="4" type="ORF">H5P28_01285</name>
</gene>
<evidence type="ECO:0000256" key="1">
    <source>
        <dbReference type="ARBA" id="ARBA00008668"/>
    </source>
</evidence>
<sequence>MKTFTESHLPGPPSAPVRIGVIGASTVQTYSLDGARRGWGQMLEEFLAPGVIVHNEARAGTSTKSFPPERWQRILEGRPDFILMHFAHNDSKDYDPERYTEPQTSYRKYLRQYVDEAREIGAVPIFVTPNHRRTFVNGVLTHELQPYADAMKDEGMESGVPVIDLHAASGAMYSRLGEEASTAYTLNKLDSEDRPGQGDRTHFTVVGARAMAQLVVSEFPRIDPRLREVAFAAKGLADMTCRTVSC</sequence>
<dbReference type="InterPro" id="IPR013830">
    <property type="entry name" value="SGNH_hydro"/>
</dbReference>
<dbReference type="AlphaFoldDB" id="A0A842H905"/>
<comment type="caution">
    <text evidence="4">The sequence shown here is derived from an EMBL/GenBank/DDBJ whole genome shotgun (WGS) entry which is preliminary data.</text>
</comment>
<proteinExistence type="inferred from homology"/>
<dbReference type="Pfam" id="PF13472">
    <property type="entry name" value="Lipase_GDSL_2"/>
    <property type="match status" value="1"/>
</dbReference>
<dbReference type="Gene3D" id="3.40.50.1110">
    <property type="entry name" value="SGNH hydrolase"/>
    <property type="match status" value="1"/>
</dbReference>
<keyword evidence="5" id="KW-1185">Reference proteome</keyword>
<dbReference type="Proteomes" id="UP000546464">
    <property type="component" value="Unassembled WGS sequence"/>
</dbReference>
<feature type="domain" description="SGNH hydrolase-type esterase" evidence="3">
    <location>
        <begin position="21"/>
        <end position="209"/>
    </location>
</feature>
<protein>
    <submittedName>
        <fullName evidence="4">Rhamnogalacturonan acetylesterase</fullName>
    </submittedName>
</protein>
<organism evidence="4 5">
    <name type="scientific">Ruficoccus amylovorans</name>
    <dbReference type="NCBI Taxonomy" id="1804625"/>
    <lineage>
        <taxon>Bacteria</taxon>
        <taxon>Pseudomonadati</taxon>
        <taxon>Verrucomicrobiota</taxon>
        <taxon>Opitutia</taxon>
        <taxon>Puniceicoccales</taxon>
        <taxon>Cerasicoccaceae</taxon>
        <taxon>Ruficoccus</taxon>
    </lineage>
</organism>
<comment type="similarity">
    <text evidence="1">Belongs to the 'GDSL' lipolytic enzyme family.</text>
</comment>
<dbReference type="RefSeq" id="WP_185673895.1">
    <property type="nucleotide sequence ID" value="NZ_JACHVB010000012.1"/>
</dbReference>
<dbReference type="GO" id="GO:0016788">
    <property type="term" value="F:hydrolase activity, acting on ester bonds"/>
    <property type="evidence" value="ECO:0007669"/>
    <property type="project" value="UniProtKB-ARBA"/>
</dbReference>
<dbReference type="InterPro" id="IPR037459">
    <property type="entry name" value="RhgT-like"/>
</dbReference>
<evidence type="ECO:0000256" key="2">
    <source>
        <dbReference type="ARBA" id="ARBA00022801"/>
    </source>
</evidence>
<reference evidence="4 5" key="1">
    <citation type="submission" date="2020-07" db="EMBL/GenBank/DDBJ databases">
        <authorList>
            <person name="Feng X."/>
        </authorList>
    </citation>
    <scope>NUCLEOTIDE SEQUENCE [LARGE SCALE GENOMIC DNA]</scope>
    <source>
        <strain evidence="4 5">JCM31066</strain>
    </source>
</reference>
<dbReference type="CDD" id="cd01821">
    <property type="entry name" value="Rhamnogalacturan_acetylesterase_like"/>
    <property type="match status" value="1"/>
</dbReference>
<dbReference type="PANTHER" id="PTHR43695:SF1">
    <property type="entry name" value="RHAMNOGALACTURONAN ACETYLESTERASE"/>
    <property type="match status" value="1"/>
</dbReference>
<name>A0A842H905_9BACT</name>
<dbReference type="InterPro" id="IPR036514">
    <property type="entry name" value="SGNH_hydro_sf"/>
</dbReference>
<evidence type="ECO:0000313" key="5">
    <source>
        <dbReference type="Proteomes" id="UP000546464"/>
    </source>
</evidence>
<dbReference type="SUPFAM" id="SSF52266">
    <property type="entry name" value="SGNH hydrolase"/>
    <property type="match status" value="1"/>
</dbReference>
<accession>A0A842H905</accession>
<evidence type="ECO:0000313" key="4">
    <source>
        <dbReference type="EMBL" id="MBC2592882.1"/>
    </source>
</evidence>